<feature type="domain" description="Rhodanese" evidence="2">
    <location>
        <begin position="44"/>
        <end position="144"/>
    </location>
</feature>
<reference evidence="4" key="1">
    <citation type="journal article" date="2019" name="bioRxiv">
        <title>Genomics, evolutionary history and diagnostics of the Alternaria alternata species group including apple and Asian pear pathotypes.</title>
        <authorList>
            <person name="Armitage A.D."/>
            <person name="Cockerton H.M."/>
            <person name="Sreenivasaprasad S."/>
            <person name="Woodhall J.W."/>
            <person name="Lane C.R."/>
            <person name="Harrison R.J."/>
            <person name="Clarkson J.P."/>
        </authorList>
    </citation>
    <scope>NUCLEOTIDE SEQUENCE [LARGE SCALE GENOMIC DNA]</scope>
    <source>
        <strain evidence="4">FERA 635</strain>
    </source>
</reference>
<evidence type="ECO:0000313" key="4">
    <source>
        <dbReference type="Proteomes" id="UP000293195"/>
    </source>
</evidence>
<dbReference type="PROSITE" id="PS50206">
    <property type="entry name" value="RHODANESE_3"/>
    <property type="match status" value="1"/>
</dbReference>
<dbReference type="InterPro" id="IPR001763">
    <property type="entry name" value="Rhodanese-like_dom"/>
</dbReference>
<evidence type="ECO:0000313" key="3">
    <source>
        <dbReference type="EMBL" id="RYN86383.1"/>
    </source>
</evidence>
<dbReference type="Pfam" id="PF00581">
    <property type="entry name" value="Rhodanese"/>
    <property type="match status" value="1"/>
</dbReference>
<dbReference type="PANTHER" id="PTHR10828">
    <property type="entry name" value="M-PHASE INDUCER PHOSPHATASE DUAL SPECIFICITY PHOSPHATASE CDC25"/>
    <property type="match status" value="1"/>
</dbReference>
<protein>
    <recommendedName>
        <fullName evidence="2">Rhodanese domain-containing protein</fullName>
    </recommendedName>
</protein>
<proteinExistence type="predicted"/>
<dbReference type="SUPFAM" id="SSF52821">
    <property type="entry name" value="Rhodanese/Cell cycle control phosphatase"/>
    <property type="match status" value="1"/>
</dbReference>
<dbReference type="Gene3D" id="3.40.250.10">
    <property type="entry name" value="Rhodanese-like domain"/>
    <property type="match status" value="1"/>
</dbReference>
<dbReference type="PANTHER" id="PTHR10828:SF50">
    <property type="entry name" value="REDUCTASE (ARC2), PUTATIVE (AFU_ORTHOLOGUE AFUA_6G13400)-RELATED"/>
    <property type="match status" value="1"/>
</dbReference>
<dbReference type="EMBL" id="PDXF01000149">
    <property type="protein sequence ID" value="RYN86383.1"/>
    <property type="molecule type" value="Genomic_DNA"/>
</dbReference>
<dbReference type="SMART" id="SM00450">
    <property type="entry name" value="RHOD"/>
    <property type="match status" value="1"/>
</dbReference>
<evidence type="ECO:0000256" key="1">
    <source>
        <dbReference type="SAM" id="MobiDB-lite"/>
    </source>
</evidence>
<accession>A0ABY0FPW6</accession>
<dbReference type="Proteomes" id="UP000293195">
    <property type="component" value="Unassembled WGS sequence"/>
</dbReference>
<gene>
    <name evidence="3" type="ORF">AA0119_g12938</name>
</gene>
<dbReference type="InterPro" id="IPR036873">
    <property type="entry name" value="Rhodanese-like_dom_sf"/>
</dbReference>
<evidence type="ECO:0000259" key="2">
    <source>
        <dbReference type="PROSITE" id="PS50206"/>
    </source>
</evidence>
<keyword evidence="4" id="KW-1185">Reference proteome</keyword>
<name>A0ABY0FPW6_9PLEO</name>
<organism evidence="3 4">
    <name type="scientific">Alternaria tenuissima</name>
    <dbReference type="NCBI Taxonomy" id="119927"/>
    <lineage>
        <taxon>Eukaryota</taxon>
        <taxon>Fungi</taxon>
        <taxon>Dikarya</taxon>
        <taxon>Ascomycota</taxon>
        <taxon>Pezizomycotina</taxon>
        <taxon>Dothideomycetes</taxon>
        <taxon>Pleosporomycetidae</taxon>
        <taxon>Pleosporales</taxon>
        <taxon>Pleosporineae</taxon>
        <taxon>Pleosporaceae</taxon>
        <taxon>Alternaria</taxon>
        <taxon>Alternaria sect. Alternaria</taxon>
        <taxon>Alternaria alternata complex</taxon>
    </lineage>
</organism>
<feature type="region of interest" description="Disordered" evidence="1">
    <location>
        <begin position="1"/>
        <end position="26"/>
    </location>
</feature>
<comment type="caution">
    <text evidence="3">The sequence shown here is derived from an EMBL/GenBank/DDBJ whole genome shotgun (WGS) entry which is preliminary data.</text>
</comment>
<sequence length="155" mass="17485">MSCPSLPIDPDSPWDPKYPTTKNHTPSAISRDEVLWMLQQGQKPGKDFVLVDLRQVDHTGGTIRGSINLPAQSLYPTLPTLYTLFTSAEIKCVIWYCGSSQHRGLRAAAWMDDYIKEQGNPGIRSFMLLGGIKGWANAGAEYTRLMDEYQEDVWY</sequence>